<reference evidence="2" key="2">
    <citation type="submission" date="2025-05" db="UniProtKB">
        <authorList>
            <consortium name="EnsemblMetazoa"/>
        </authorList>
    </citation>
    <scope>IDENTIFICATION</scope>
</reference>
<feature type="coiled-coil region" evidence="1">
    <location>
        <begin position="5"/>
        <end position="103"/>
    </location>
</feature>
<sequence>MELENSEILKHIKHLENQNKKLRTLLDTTKNVASQEVERLSLVQTETKSLEKAVDDLEKEKQELDELLTLVLSKDEGNKNLILMKLEREHTKLSNKLDEAHTKIQLKTEEVVSLRTEDAILKDVIYKLEATKKSLLGRIKLIEDKESVLSAISTKLKEQLSEVEHREEIIVKKVEEKNGSSEMLRSNKTTTGSNLDTTKVMHDGVSSNSIMSPNEQQSTYTDNSLSLEQMISELEKSKGKLYKDLEEIIDNSTKEIEIIKAKISDPDIKQLLYEIDIQKAVLVYNLKMARLQDEKNFDPVHCSLIKISSNPNNPVSETSQHNINTSCSEKSTKYVKEKEFTFDILTKALEKKMI</sequence>
<dbReference type="AlphaFoldDB" id="A0A6P7FHQ3"/>
<dbReference type="InParanoid" id="A0A6P7FHQ3"/>
<dbReference type="EnsemblMetazoa" id="XM_028279838.2">
    <property type="protein sequence ID" value="XP_028135639.1"/>
    <property type="gene ID" value="LOC114330495"/>
</dbReference>
<reference evidence="4" key="1">
    <citation type="submission" date="2025-04" db="UniProtKB">
        <authorList>
            <consortium name="RefSeq"/>
        </authorList>
    </citation>
    <scope>IDENTIFICATION</scope>
    <source>
        <tissue evidence="4">Whole insect</tissue>
    </source>
</reference>
<feature type="coiled-coil region" evidence="1">
    <location>
        <begin position="231"/>
        <end position="262"/>
    </location>
</feature>
<dbReference type="KEGG" id="dvv:114330495"/>
<name>A0A6P7FHQ3_DIAVI</name>
<keyword evidence="1" id="KW-0175">Coiled coil</keyword>
<protein>
    <submittedName>
        <fullName evidence="4">Girdin-like</fullName>
    </submittedName>
</protein>
<accession>A0A6P7FHQ3</accession>
<evidence type="ECO:0000256" key="1">
    <source>
        <dbReference type="SAM" id="Coils"/>
    </source>
</evidence>
<organism evidence="4">
    <name type="scientific">Diabrotica virgifera virgifera</name>
    <name type="common">western corn rootworm</name>
    <dbReference type="NCBI Taxonomy" id="50390"/>
    <lineage>
        <taxon>Eukaryota</taxon>
        <taxon>Metazoa</taxon>
        <taxon>Ecdysozoa</taxon>
        <taxon>Arthropoda</taxon>
        <taxon>Hexapoda</taxon>
        <taxon>Insecta</taxon>
        <taxon>Pterygota</taxon>
        <taxon>Neoptera</taxon>
        <taxon>Endopterygota</taxon>
        <taxon>Coleoptera</taxon>
        <taxon>Polyphaga</taxon>
        <taxon>Cucujiformia</taxon>
        <taxon>Chrysomeloidea</taxon>
        <taxon>Chrysomelidae</taxon>
        <taxon>Galerucinae</taxon>
        <taxon>Diabroticina</taxon>
        <taxon>Diabroticites</taxon>
        <taxon>Diabrotica</taxon>
    </lineage>
</organism>
<evidence type="ECO:0000313" key="2">
    <source>
        <dbReference type="EnsemblMetazoa" id="XP_028135639.1"/>
    </source>
</evidence>
<gene>
    <name evidence="4" type="primary">LOC114330495</name>
</gene>
<dbReference type="GeneID" id="114330495"/>
<keyword evidence="3" id="KW-1185">Reference proteome</keyword>
<evidence type="ECO:0000313" key="4">
    <source>
        <dbReference type="RefSeq" id="XP_028135639.1"/>
    </source>
</evidence>
<dbReference type="Proteomes" id="UP001652700">
    <property type="component" value="Unplaced"/>
</dbReference>
<proteinExistence type="predicted"/>
<dbReference type="OrthoDB" id="6761273at2759"/>
<evidence type="ECO:0000313" key="3">
    <source>
        <dbReference type="Proteomes" id="UP001652700"/>
    </source>
</evidence>
<dbReference type="RefSeq" id="XP_028135639.1">
    <property type="nucleotide sequence ID" value="XM_028279838.1"/>
</dbReference>